<evidence type="ECO:0000256" key="6">
    <source>
        <dbReference type="ARBA" id="ARBA00023136"/>
    </source>
</evidence>
<dbReference type="AlphaFoldDB" id="A0A6A7BR56"/>
<keyword evidence="6" id="KW-0472">Membrane</keyword>
<dbReference type="InterPro" id="IPR038260">
    <property type="entry name" value="Vps53_C_sf"/>
</dbReference>
<sequence length="819" mass="91667">MTLPNGSAAVNVLDSDDYDPIDHLNTLFSHPSALSAAPAVSAALRQHQNDLDRSIASLVSIQTSSDSDSVRRIQDANQELDQLFKQIEGVRERAAETEKQIADMTADIKRLDSTKKNLRLSMTALKRLQMLTTAYEQLSGLSKRREYKECANLLQVVIQLMAHFKSYRSIDQIATLSKNVTDLQRELLEQVCEDFETTFSSGQVQQKRAMLAEACCVVDALGDHARSRLITWYCNTQLREYRQVFRSSEEAGSLDNISRRYSWFMRLLKKYNSEHSHLFPPAWRVNEMLANSFCAGTREDYKDILQKSMGRTDGPPPDVNLLLSCLQQTLDFEHSLEKQLAASNSRASIDTATSAEGRTRAFGQVISEAFEPYLSIWVQSQDRHLATFIPKYQQQPIQSPDEEFYPQLVMPSSTELFHYYRVTLAQGAKVSTGSRLVELSRVFGKYLDGYSQQVLLQRLGSNLSVQDIIVILNTADYCYTTTNQLEERIQSRIDEDVRDKVDLQSQADAFMGVASATIRALVHKVEVESESAWREMRNVAWSRMESVEDQSGYVSVLLQTLRERSREILKCLHKPQYARAYCDQLVESVANTYVINIAASKPISETGAEQMLLDFYSIKKALLELPSTAPDTPNIANAAYAKRVNASTAKIDPILKTLQVRSSPPEGLVQMYLIHIRDRSESNFRKILDLKGITKRSETSLLMDTFKAQSKAAEGLQISNPLIASLQLTLQSQHQPLGRDAGLTPRFDPAVFGSALINAARDAGDRLGTPSLVSPGLGNIRATSPPIANQAAAGLNENLKNLGKFFKRDVGFGGFRDKG</sequence>
<evidence type="ECO:0000256" key="1">
    <source>
        <dbReference type="ARBA" id="ARBA00004150"/>
    </source>
</evidence>
<evidence type="ECO:0000259" key="9">
    <source>
        <dbReference type="Pfam" id="PF16854"/>
    </source>
</evidence>
<evidence type="ECO:0000256" key="2">
    <source>
        <dbReference type="ARBA" id="ARBA00004481"/>
    </source>
</evidence>
<comment type="similarity">
    <text evidence="3">Belongs to the VPS53 family.</text>
</comment>
<dbReference type="InterPro" id="IPR007234">
    <property type="entry name" value="Vps53_N"/>
</dbReference>
<feature type="domain" description="Vps53 C-terminal" evidence="9">
    <location>
        <begin position="609"/>
        <end position="693"/>
    </location>
</feature>
<accession>A0A6A7BR56</accession>
<feature type="domain" description="Vps53 N-terminal" evidence="8">
    <location>
        <begin position="16"/>
        <end position="394"/>
    </location>
</feature>
<evidence type="ECO:0000256" key="5">
    <source>
        <dbReference type="ARBA" id="ARBA00023034"/>
    </source>
</evidence>
<protein>
    <submittedName>
        <fullName evidence="10">Uncharacterized protein</fullName>
    </submittedName>
</protein>
<dbReference type="Proteomes" id="UP000799421">
    <property type="component" value="Unassembled WGS sequence"/>
</dbReference>
<evidence type="ECO:0000313" key="10">
    <source>
        <dbReference type="EMBL" id="KAF2857694.1"/>
    </source>
</evidence>
<dbReference type="InterPro" id="IPR039766">
    <property type="entry name" value="Vps53"/>
</dbReference>
<name>A0A6A7BR56_9PEZI</name>
<evidence type="ECO:0000256" key="7">
    <source>
        <dbReference type="SAM" id="Coils"/>
    </source>
</evidence>
<keyword evidence="7" id="KW-0175">Coiled coil</keyword>
<dbReference type="OrthoDB" id="10261632at2759"/>
<dbReference type="Pfam" id="PF16854">
    <property type="entry name" value="VPS53_C"/>
    <property type="match status" value="1"/>
</dbReference>
<evidence type="ECO:0000313" key="11">
    <source>
        <dbReference type="Proteomes" id="UP000799421"/>
    </source>
</evidence>
<organism evidence="10 11">
    <name type="scientific">Piedraia hortae CBS 480.64</name>
    <dbReference type="NCBI Taxonomy" id="1314780"/>
    <lineage>
        <taxon>Eukaryota</taxon>
        <taxon>Fungi</taxon>
        <taxon>Dikarya</taxon>
        <taxon>Ascomycota</taxon>
        <taxon>Pezizomycotina</taxon>
        <taxon>Dothideomycetes</taxon>
        <taxon>Dothideomycetidae</taxon>
        <taxon>Capnodiales</taxon>
        <taxon>Piedraiaceae</taxon>
        <taxon>Piedraia</taxon>
    </lineage>
</organism>
<dbReference type="Pfam" id="PF04100">
    <property type="entry name" value="Vps53_N"/>
    <property type="match status" value="1"/>
</dbReference>
<keyword evidence="5" id="KW-0333">Golgi apparatus</keyword>
<proteinExistence type="inferred from homology"/>
<dbReference type="GO" id="GO:0000938">
    <property type="term" value="C:GARP complex"/>
    <property type="evidence" value="ECO:0007669"/>
    <property type="project" value="InterPro"/>
</dbReference>
<dbReference type="Gene3D" id="1.10.357.110">
    <property type="entry name" value="Vacuolar protein sorting-associated protein 53, C-terminus"/>
    <property type="match status" value="1"/>
</dbReference>
<evidence type="ECO:0000256" key="4">
    <source>
        <dbReference type="ARBA" id="ARBA00022753"/>
    </source>
</evidence>
<gene>
    <name evidence="10" type="ORF">K470DRAFT_273083</name>
</gene>
<dbReference type="GO" id="GO:0010008">
    <property type="term" value="C:endosome membrane"/>
    <property type="evidence" value="ECO:0007669"/>
    <property type="project" value="UniProtKB-SubCell"/>
</dbReference>
<dbReference type="GO" id="GO:0005829">
    <property type="term" value="C:cytosol"/>
    <property type="evidence" value="ECO:0007669"/>
    <property type="project" value="GOC"/>
</dbReference>
<dbReference type="EMBL" id="MU006031">
    <property type="protein sequence ID" value="KAF2857694.1"/>
    <property type="molecule type" value="Genomic_DNA"/>
</dbReference>
<dbReference type="GO" id="GO:0042147">
    <property type="term" value="P:retrograde transport, endosome to Golgi"/>
    <property type="evidence" value="ECO:0007669"/>
    <property type="project" value="InterPro"/>
</dbReference>
<feature type="coiled-coil region" evidence="7">
    <location>
        <begin position="73"/>
        <end position="114"/>
    </location>
</feature>
<dbReference type="PANTHER" id="PTHR12820">
    <property type="entry name" value="VACUOLAR SORTING PROTEIN 53"/>
    <property type="match status" value="1"/>
</dbReference>
<reference evidence="10" key="1">
    <citation type="journal article" date="2020" name="Stud. Mycol.">
        <title>101 Dothideomycetes genomes: a test case for predicting lifestyles and emergence of pathogens.</title>
        <authorList>
            <person name="Haridas S."/>
            <person name="Albert R."/>
            <person name="Binder M."/>
            <person name="Bloem J."/>
            <person name="Labutti K."/>
            <person name="Salamov A."/>
            <person name="Andreopoulos B."/>
            <person name="Baker S."/>
            <person name="Barry K."/>
            <person name="Bills G."/>
            <person name="Bluhm B."/>
            <person name="Cannon C."/>
            <person name="Castanera R."/>
            <person name="Culley D."/>
            <person name="Daum C."/>
            <person name="Ezra D."/>
            <person name="Gonzalez J."/>
            <person name="Henrissat B."/>
            <person name="Kuo A."/>
            <person name="Liang C."/>
            <person name="Lipzen A."/>
            <person name="Lutzoni F."/>
            <person name="Magnuson J."/>
            <person name="Mondo S."/>
            <person name="Nolan M."/>
            <person name="Ohm R."/>
            <person name="Pangilinan J."/>
            <person name="Park H.-J."/>
            <person name="Ramirez L."/>
            <person name="Alfaro M."/>
            <person name="Sun H."/>
            <person name="Tritt A."/>
            <person name="Yoshinaga Y."/>
            <person name="Zwiers L.-H."/>
            <person name="Turgeon B."/>
            <person name="Goodwin S."/>
            <person name="Spatafora J."/>
            <person name="Crous P."/>
            <person name="Grigoriev I."/>
        </authorList>
    </citation>
    <scope>NUCLEOTIDE SEQUENCE</scope>
    <source>
        <strain evidence="10">CBS 480.64</strain>
    </source>
</reference>
<dbReference type="InterPro" id="IPR031745">
    <property type="entry name" value="Vps53_C"/>
</dbReference>
<evidence type="ECO:0000259" key="8">
    <source>
        <dbReference type="Pfam" id="PF04100"/>
    </source>
</evidence>
<dbReference type="PANTHER" id="PTHR12820:SF0">
    <property type="entry name" value="VACUOLAR PROTEIN SORTING-ASSOCIATED PROTEIN 53 HOMOLOG"/>
    <property type="match status" value="1"/>
</dbReference>
<comment type="subcellular location">
    <subcellularLocation>
        <location evidence="2">Endosome membrane</location>
        <topology evidence="2">Peripheral membrane protein</topology>
    </subcellularLocation>
    <subcellularLocation>
        <location evidence="1">Golgi apparatus</location>
        <location evidence="1">trans-Golgi network membrane</location>
        <topology evidence="1">Peripheral membrane protein</topology>
    </subcellularLocation>
</comment>
<keyword evidence="11" id="KW-1185">Reference proteome</keyword>
<keyword evidence="4" id="KW-0967">Endosome</keyword>
<evidence type="ECO:0000256" key="3">
    <source>
        <dbReference type="ARBA" id="ARBA00008628"/>
    </source>
</evidence>